<dbReference type="Proteomes" id="UP000319746">
    <property type="component" value="Unassembled WGS sequence"/>
</dbReference>
<accession>A0A543AP75</accession>
<dbReference type="Gene3D" id="3.40.50.150">
    <property type="entry name" value="Vaccinia Virus protein VP39"/>
    <property type="match status" value="1"/>
</dbReference>
<feature type="domain" description="MmeI-like DNA-methyltransferase" evidence="9">
    <location>
        <begin position="366"/>
        <end position="626"/>
    </location>
</feature>
<dbReference type="Pfam" id="PF20467">
    <property type="entry name" value="MmeI_C"/>
    <property type="match status" value="1"/>
</dbReference>
<organism evidence="10 11">
    <name type="scientific">Enteractinococcus coprophilus</name>
    <dbReference type="NCBI Taxonomy" id="1027633"/>
    <lineage>
        <taxon>Bacteria</taxon>
        <taxon>Bacillati</taxon>
        <taxon>Actinomycetota</taxon>
        <taxon>Actinomycetes</taxon>
        <taxon>Micrococcales</taxon>
        <taxon>Micrococcaceae</taxon>
    </lineage>
</organism>
<dbReference type="InterPro" id="IPR002052">
    <property type="entry name" value="DNA_methylase_N6_adenine_CS"/>
</dbReference>
<feature type="domain" description="MmeI-like N-terminal" evidence="5">
    <location>
        <begin position="12"/>
        <end position="189"/>
    </location>
</feature>
<proteinExistence type="predicted"/>
<dbReference type="RefSeq" id="WP_141864929.1">
    <property type="nucleotide sequence ID" value="NZ_BAABAN010000001.1"/>
</dbReference>
<dbReference type="Pfam" id="PF20473">
    <property type="entry name" value="MmeI_Mtase"/>
    <property type="match status" value="1"/>
</dbReference>
<dbReference type="AlphaFoldDB" id="A0A543AP75"/>
<keyword evidence="2 10" id="KW-0489">Methyltransferase</keyword>
<evidence type="ECO:0000259" key="9">
    <source>
        <dbReference type="Pfam" id="PF20473"/>
    </source>
</evidence>
<keyword evidence="3" id="KW-0808">Transferase</keyword>
<dbReference type="InterPro" id="IPR046819">
    <property type="entry name" value="MmeI_hel"/>
</dbReference>
<dbReference type="InterPro" id="IPR050953">
    <property type="entry name" value="N4_N6_ade-DNA_methylase"/>
</dbReference>
<dbReference type="SUPFAM" id="SSF53335">
    <property type="entry name" value="S-adenosyl-L-methionine-dependent methyltransferases"/>
    <property type="match status" value="1"/>
</dbReference>
<evidence type="ECO:0000256" key="3">
    <source>
        <dbReference type="ARBA" id="ARBA00022679"/>
    </source>
</evidence>
<dbReference type="InterPro" id="IPR046816">
    <property type="entry name" value="MmeI_Mtase"/>
</dbReference>
<evidence type="ECO:0000259" key="7">
    <source>
        <dbReference type="Pfam" id="PF20466"/>
    </source>
</evidence>
<dbReference type="EMBL" id="VFOU01000001">
    <property type="protein sequence ID" value="TQL74355.1"/>
    <property type="molecule type" value="Genomic_DNA"/>
</dbReference>
<evidence type="ECO:0000256" key="4">
    <source>
        <dbReference type="ARBA" id="ARBA00047942"/>
    </source>
</evidence>
<dbReference type="GO" id="GO:0032259">
    <property type="term" value="P:methylation"/>
    <property type="evidence" value="ECO:0007669"/>
    <property type="project" value="UniProtKB-KW"/>
</dbReference>
<reference evidence="10 11" key="1">
    <citation type="submission" date="2019-06" db="EMBL/GenBank/DDBJ databases">
        <title>Sequencing the genomes of 1000 actinobacteria strains.</title>
        <authorList>
            <person name="Klenk H.-P."/>
        </authorList>
    </citation>
    <scope>NUCLEOTIDE SEQUENCE [LARGE SCALE GENOMIC DNA]</scope>
    <source>
        <strain evidence="10 11">DSM 24083</strain>
    </source>
</reference>
<keyword evidence="11" id="KW-1185">Reference proteome</keyword>
<evidence type="ECO:0000259" key="8">
    <source>
        <dbReference type="Pfam" id="PF20467"/>
    </source>
</evidence>
<protein>
    <recommendedName>
        <fullName evidence="1">site-specific DNA-methyltransferase (adenine-specific)</fullName>
        <ecNumber evidence="1">2.1.1.72</ecNumber>
    </recommendedName>
</protein>
<comment type="catalytic activity">
    <reaction evidence="4">
        <text>a 2'-deoxyadenosine in DNA + S-adenosyl-L-methionine = an N(6)-methyl-2'-deoxyadenosine in DNA + S-adenosyl-L-homocysteine + H(+)</text>
        <dbReference type="Rhea" id="RHEA:15197"/>
        <dbReference type="Rhea" id="RHEA-COMP:12418"/>
        <dbReference type="Rhea" id="RHEA-COMP:12419"/>
        <dbReference type="ChEBI" id="CHEBI:15378"/>
        <dbReference type="ChEBI" id="CHEBI:57856"/>
        <dbReference type="ChEBI" id="CHEBI:59789"/>
        <dbReference type="ChEBI" id="CHEBI:90615"/>
        <dbReference type="ChEBI" id="CHEBI:90616"/>
        <dbReference type="EC" id="2.1.1.72"/>
    </reaction>
</comment>
<dbReference type="OrthoDB" id="4280289at2"/>
<dbReference type="InterPro" id="IPR046817">
    <property type="entry name" value="MmeI_N"/>
</dbReference>
<dbReference type="InterPro" id="IPR046820">
    <property type="entry name" value="MmeI_TRD"/>
</dbReference>
<sequence>MVKVSQAQRVAAAREFVQRWKGLGYEKGDTHKFWLDLLTNVLGMDDATTNVMFEQSTVSRGYIDAIVVDAKTFIEQKSLGVDLDKPELRQNEPVTPFQQAKRYADAQPNVQRPDTIIVSNFYEFRLHDLAEEPYPEHNYVAFTLEELPQQLHLLDFLVDPKADRRQREKTVSVNAGYLIGQLYDLLRDQYIDPDSPEAQHSLNVLCVRLVFCLFAEDAGVFERGAFYNYLNGLPARQVRVALRELFLYLDTAPADRDPYASDHLKAFPYVNGGLFSDHEVDIPQFTDEIVDLLLHEVSAGTDWSTISPTIFGGVFESTLNPETRHAGGMHYTSPENIHRVIDPAFLDDLTQELEGIIQEPGVGAIKRRNNLRRYQDKLASLKFFDPACGSGNFLTETYLSLRRLENKVISELSHGQTSVAFDDLDISPIKVSLNQFFGLEINDFAVSVAGTALWIAELQANLETEMIVTRTIESLPLSEGSRILQGNALQTDWSEVLPPEDCDYIIGNPPFLGARNQSAAQKAEAKAAFAAIGATRNLGDIDYVAAWYAKAVTYMDDHKIRAAFVSTNSICQGAQVANIWHPLYEHDIRIDFAHDTFRWANESTDPAAVYCVIVGFSKLGGKKTLFHYPNIDGEPEVSHPERINAYLKDAPDVFVWNRSTPLSDIPKMGIGSQPIDNGNYLFTPEEKDEFLTLEPAAEKFFHRWYGSQEFIRGIERWVMWLGEATSAELTAMPEVMKRVQAVRDYRLASKRVQTKKAAERPQHFGTEVISDGDSLLMPKVSSERRQYIPIGMVGPDAFCSDLVFLVPDASLYHFGILHSRAHNAWMRTVAGRLKSDFRYSAGIVYNNFVWPQITTDQECEIAERAQAVLDARELYADATIAQMYDPDHDWLYSELTTAHHALDAAVEQAYELTPGCDEKIILERLFQLYARSLNS</sequence>
<evidence type="ECO:0000256" key="1">
    <source>
        <dbReference type="ARBA" id="ARBA00011900"/>
    </source>
</evidence>
<comment type="caution">
    <text evidence="10">The sequence shown here is derived from an EMBL/GenBank/DDBJ whole genome shotgun (WGS) entry which is preliminary data.</text>
</comment>
<dbReference type="GO" id="GO:0003676">
    <property type="term" value="F:nucleic acid binding"/>
    <property type="evidence" value="ECO:0007669"/>
    <property type="project" value="InterPro"/>
</dbReference>
<dbReference type="Pfam" id="PF20464">
    <property type="entry name" value="MmeI_N"/>
    <property type="match status" value="1"/>
</dbReference>
<evidence type="ECO:0000256" key="2">
    <source>
        <dbReference type="ARBA" id="ARBA00022603"/>
    </source>
</evidence>
<dbReference type="PANTHER" id="PTHR33841:SF1">
    <property type="entry name" value="DNA METHYLTRANSFERASE A"/>
    <property type="match status" value="1"/>
</dbReference>
<feature type="domain" description="MmeI-like target recognition" evidence="7">
    <location>
        <begin position="649"/>
        <end position="853"/>
    </location>
</feature>
<dbReference type="Pfam" id="PF20466">
    <property type="entry name" value="MmeI_TRD"/>
    <property type="match status" value="1"/>
</dbReference>
<dbReference type="PRINTS" id="PR00507">
    <property type="entry name" value="N12N6MTFRASE"/>
</dbReference>
<dbReference type="InterPro" id="IPR029063">
    <property type="entry name" value="SAM-dependent_MTases_sf"/>
</dbReference>
<dbReference type="PANTHER" id="PTHR33841">
    <property type="entry name" value="DNA METHYLTRANSFERASE YEEA-RELATED"/>
    <property type="match status" value="1"/>
</dbReference>
<feature type="domain" description="MmeI-like helicase spacer" evidence="6">
    <location>
        <begin position="200"/>
        <end position="275"/>
    </location>
</feature>
<evidence type="ECO:0000313" key="10">
    <source>
        <dbReference type="EMBL" id="TQL74355.1"/>
    </source>
</evidence>
<evidence type="ECO:0000313" key="11">
    <source>
        <dbReference type="Proteomes" id="UP000319746"/>
    </source>
</evidence>
<dbReference type="GO" id="GO:0009007">
    <property type="term" value="F:site-specific DNA-methyltransferase (adenine-specific) activity"/>
    <property type="evidence" value="ECO:0007669"/>
    <property type="project" value="UniProtKB-EC"/>
</dbReference>
<name>A0A543AP75_9MICC</name>
<feature type="domain" description="MmeI-like C-terminal" evidence="8">
    <location>
        <begin position="857"/>
        <end position="930"/>
    </location>
</feature>
<evidence type="ECO:0000259" key="6">
    <source>
        <dbReference type="Pfam" id="PF20465"/>
    </source>
</evidence>
<dbReference type="InterPro" id="IPR046818">
    <property type="entry name" value="MmeI_C"/>
</dbReference>
<dbReference type="EC" id="2.1.1.72" evidence="1"/>
<dbReference type="PROSITE" id="PS00092">
    <property type="entry name" value="N6_MTASE"/>
    <property type="match status" value="1"/>
</dbReference>
<dbReference type="Pfam" id="PF20465">
    <property type="entry name" value="MmeI_hel"/>
    <property type="match status" value="1"/>
</dbReference>
<gene>
    <name evidence="10" type="ORF">FB556_0819</name>
</gene>
<evidence type="ECO:0000259" key="5">
    <source>
        <dbReference type="Pfam" id="PF20464"/>
    </source>
</evidence>